<keyword evidence="3" id="KW-0378">Hydrolase</keyword>
<dbReference type="EMBL" id="AUBJ02000001">
    <property type="protein sequence ID" value="MCP2331335.1"/>
    <property type="molecule type" value="Genomic_DNA"/>
</dbReference>
<dbReference type="InterPro" id="IPR011050">
    <property type="entry name" value="Pectin_lyase_fold/virulence"/>
</dbReference>
<evidence type="ECO:0000256" key="1">
    <source>
        <dbReference type="SAM" id="MobiDB-lite"/>
    </source>
</evidence>
<comment type="caution">
    <text evidence="3">The sequence shown here is derived from an EMBL/GenBank/DDBJ whole genome shotgun (WGS) entry which is preliminary data.</text>
</comment>
<name>A0ABT1JFR4_ACTCY</name>
<dbReference type="RefSeq" id="WP_051314447.1">
    <property type="nucleotide sequence ID" value="NZ_AUBJ02000001.1"/>
</dbReference>
<evidence type="ECO:0000259" key="2">
    <source>
        <dbReference type="Pfam" id="PF12708"/>
    </source>
</evidence>
<dbReference type="InterPro" id="IPR024535">
    <property type="entry name" value="RHGA/B-epi-like_pectate_lyase"/>
</dbReference>
<feature type="compositionally biased region" description="Basic and acidic residues" evidence="1">
    <location>
        <begin position="1"/>
        <end position="14"/>
    </location>
</feature>
<dbReference type="InterPro" id="IPR012334">
    <property type="entry name" value="Pectin_lyas_fold"/>
</dbReference>
<dbReference type="PANTHER" id="PTHR31339:SF9">
    <property type="entry name" value="PLASMIN AND FIBRONECTIN-BINDING PROTEIN A"/>
    <property type="match status" value="1"/>
</dbReference>
<proteinExistence type="predicted"/>
<gene>
    <name evidence="3" type="ORF">G443_001605</name>
</gene>
<feature type="region of interest" description="Disordered" evidence="1">
    <location>
        <begin position="465"/>
        <end position="484"/>
    </location>
</feature>
<feature type="compositionally biased region" description="Low complexity" evidence="1">
    <location>
        <begin position="466"/>
        <end position="484"/>
    </location>
</feature>
<dbReference type="Pfam" id="PF12708">
    <property type="entry name" value="Pect-lyase_RHGA_epim"/>
    <property type="match status" value="1"/>
</dbReference>
<accession>A0ABT1JFR4</accession>
<dbReference type="PANTHER" id="PTHR31339">
    <property type="entry name" value="PECTIN LYASE-RELATED"/>
    <property type="match status" value="1"/>
</dbReference>
<evidence type="ECO:0000313" key="3">
    <source>
        <dbReference type="EMBL" id="MCP2331335.1"/>
    </source>
</evidence>
<dbReference type="InterPro" id="IPR051801">
    <property type="entry name" value="GH28_Enzymes"/>
</dbReference>
<feature type="domain" description="Rhamnogalacturonase A/B/Epimerase-like pectate lyase" evidence="2">
    <location>
        <begin position="59"/>
        <end position="114"/>
    </location>
</feature>
<dbReference type="Gene3D" id="2.160.20.10">
    <property type="entry name" value="Single-stranded right-handed beta-helix, Pectin lyase-like"/>
    <property type="match status" value="1"/>
</dbReference>
<protein>
    <submittedName>
        <fullName evidence="3">Glycosyl hydrolases family 28</fullName>
    </submittedName>
</protein>
<feature type="region of interest" description="Disordered" evidence="1">
    <location>
        <begin position="1"/>
        <end position="37"/>
    </location>
</feature>
<evidence type="ECO:0000313" key="4">
    <source>
        <dbReference type="Proteomes" id="UP000791080"/>
    </source>
</evidence>
<keyword evidence="4" id="KW-1185">Reference proteome</keyword>
<organism evidence="3 4">
    <name type="scientific">Actinoalloteichus caeruleus DSM 43889</name>
    <dbReference type="NCBI Taxonomy" id="1120930"/>
    <lineage>
        <taxon>Bacteria</taxon>
        <taxon>Bacillati</taxon>
        <taxon>Actinomycetota</taxon>
        <taxon>Actinomycetes</taxon>
        <taxon>Pseudonocardiales</taxon>
        <taxon>Pseudonocardiaceae</taxon>
        <taxon>Actinoalloteichus</taxon>
        <taxon>Actinoalloteichus cyanogriseus</taxon>
    </lineage>
</organism>
<dbReference type="SUPFAM" id="SSF51126">
    <property type="entry name" value="Pectin lyase-like"/>
    <property type="match status" value="1"/>
</dbReference>
<sequence length="484" mass="51292">MTSVHSRREPDRRAGRPHAGTPCGEDGPARPLVAAPVGPWGRADRLRDRVRPPRFPNRFLDVTEFGAVGDGERDCTAAIRAAIRLCAQAGGGHVVVPAGRFLTGPVHLLSNVNLYVSDEATVAFSRDPAAYLPGVRGRWGGLDLVGPSPLVYAHRQRNVGVSGGGVLDGGADERHWWPWTGLPEHGWRQGDPSEAAARERLRSLAERGVRVSERVFGARDALRPQFVQPYRCRNVVIDGVTVLNAPMAAVNPVSCENVLVQHVAVRATGPDGVGCAVESSRRVRVRGCDLDASERALAVLGGQGEDGRHPDVPSSEVLVEDCALRGAREAVVVGAGAQQVFLSGLRVSGSRTDTALRVRGGSRAGRTVGEVHVRDVDVDTVDGAVVRIVADEGGAGWTRGARPAVLGVGIHGLTVERAGRSLEIRGRSDAPVRGVALRDVDVRRVDEPALVEGVEGLRCEEVRENGVPAAGAVPASSVPEPRRE</sequence>
<dbReference type="Proteomes" id="UP000791080">
    <property type="component" value="Unassembled WGS sequence"/>
</dbReference>
<dbReference type="GO" id="GO:0016787">
    <property type="term" value="F:hydrolase activity"/>
    <property type="evidence" value="ECO:0007669"/>
    <property type="project" value="UniProtKB-KW"/>
</dbReference>
<reference evidence="3 4" key="1">
    <citation type="submission" date="2022-06" db="EMBL/GenBank/DDBJ databases">
        <title>Genomic Encyclopedia of Type Strains, Phase I: the one thousand microbial genomes (KMG-I) project.</title>
        <authorList>
            <person name="Kyrpides N."/>
        </authorList>
    </citation>
    <scope>NUCLEOTIDE SEQUENCE [LARGE SCALE GENOMIC DNA]</scope>
    <source>
        <strain evidence="3 4">DSM 43889</strain>
    </source>
</reference>